<gene>
    <name evidence="2" type="ORF">PP2015_146</name>
</gene>
<dbReference type="KEGG" id="pphe:PP2015_146"/>
<feature type="signal peptide" evidence="1">
    <location>
        <begin position="1"/>
        <end position="27"/>
    </location>
</feature>
<accession>A0A0S2JY38</accession>
<keyword evidence="1" id="KW-0732">Signal</keyword>
<feature type="chain" id="PRO_5006600859" description="Porin domain-containing protein" evidence="1">
    <location>
        <begin position="28"/>
        <end position="216"/>
    </location>
</feature>
<dbReference type="Proteomes" id="UP000061457">
    <property type="component" value="Chromosome I"/>
</dbReference>
<dbReference type="STRING" id="161398.PP2015_146"/>
<dbReference type="RefSeq" id="WP_058028467.1">
    <property type="nucleotide sequence ID" value="NZ_CP013187.1"/>
</dbReference>
<sequence length="216" mass="23838">MSKFNAKTIRRTLIAAILGSASSAAIATEGTQTQQAEKVEAAAKLELKEGFNISMQSNEIDSVFEGSGLGISYQTNFGNLLKAHDERLNLYGRMHYQINRSDEDAQLAQADITLGLNFAHSDKLHVYLESAMLQQEVSGQPQSFTRSYDVTRLGARYNFKKNFILNGAAIHRNGEQNELGYRIAVESTKKDAYSVGMGFSSVGDNDSLFISIFSKF</sequence>
<organism evidence="2 3">
    <name type="scientific">Pseudoalteromonas phenolica</name>
    <dbReference type="NCBI Taxonomy" id="161398"/>
    <lineage>
        <taxon>Bacteria</taxon>
        <taxon>Pseudomonadati</taxon>
        <taxon>Pseudomonadota</taxon>
        <taxon>Gammaproteobacteria</taxon>
        <taxon>Alteromonadales</taxon>
        <taxon>Pseudoalteromonadaceae</taxon>
        <taxon>Pseudoalteromonas</taxon>
    </lineage>
</organism>
<reference evidence="2 3" key="1">
    <citation type="submission" date="2015-11" db="EMBL/GenBank/DDBJ databases">
        <authorList>
            <person name="Zhang Y."/>
            <person name="Guo Z."/>
        </authorList>
    </citation>
    <scope>NUCLEOTIDE SEQUENCE [LARGE SCALE GENOMIC DNA]</scope>
    <source>
        <strain evidence="2 3">KCTC 12086</strain>
    </source>
</reference>
<evidence type="ECO:0008006" key="4">
    <source>
        <dbReference type="Google" id="ProtNLM"/>
    </source>
</evidence>
<name>A0A0S2JY38_9GAMM</name>
<dbReference type="AlphaFoldDB" id="A0A0S2JY38"/>
<dbReference type="OrthoDB" id="6402338at2"/>
<dbReference type="PATRIC" id="fig|161398.10.peg.151"/>
<protein>
    <recommendedName>
        <fullName evidence="4">Porin domain-containing protein</fullName>
    </recommendedName>
</protein>
<evidence type="ECO:0000313" key="3">
    <source>
        <dbReference type="Proteomes" id="UP000061457"/>
    </source>
</evidence>
<evidence type="ECO:0000313" key="2">
    <source>
        <dbReference type="EMBL" id="ALO40674.1"/>
    </source>
</evidence>
<evidence type="ECO:0000256" key="1">
    <source>
        <dbReference type="SAM" id="SignalP"/>
    </source>
</evidence>
<proteinExistence type="predicted"/>
<dbReference type="EMBL" id="CP013187">
    <property type="protein sequence ID" value="ALO40674.1"/>
    <property type="molecule type" value="Genomic_DNA"/>
</dbReference>
<keyword evidence="3" id="KW-1185">Reference proteome</keyword>